<dbReference type="AlphaFoldDB" id="A0AAV4G0E7"/>
<dbReference type="EMBL" id="BMAT01001073">
    <property type="protein sequence ID" value="GFR79208.1"/>
    <property type="molecule type" value="Genomic_DNA"/>
</dbReference>
<dbReference type="InterPro" id="IPR027417">
    <property type="entry name" value="P-loop_NTPase"/>
</dbReference>
<organism evidence="3 4">
    <name type="scientific">Elysia marginata</name>
    <dbReference type="NCBI Taxonomy" id="1093978"/>
    <lineage>
        <taxon>Eukaryota</taxon>
        <taxon>Metazoa</taxon>
        <taxon>Spiralia</taxon>
        <taxon>Lophotrochozoa</taxon>
        <taxon>Mollusca</taxon>
        <taxon>Gastropoda</taxon>
        <taxon>Heterobranchia</taxon>
        <taxon>Euthyneura</taxon>
        <taxon>Panpulmonata</taxon>
        <taxon>Sacoglossa</taxon>
        <taxon>Placobranchoidea</taxon>
        <taxon>Plakobranchidae</taxon>
        <taxon>Elysia</taxon>
    </lineage>
</organism>
<keyword evidence="4" id="KW-1185">Reference proteome</keyword>
<keyword evidence="3" id="KW-0378">Hydrolase</keyword>
<dbReference type="GO" id="GO:0004386">
    <property type="term" value="F:helicase activity"/>
    <property type="evidence" value="ECO:0007669"/>
    <property type="project" value="UniProtKB-KW"/>
</dbReference>
<keyword evidence="3" id="KW-0347">Helicase</keyword>
<sequence length="362" mass="40815">MRMGRLTQQYAVDQWAKIEGSRLQWARLNKESIRAEKYQGLLDAVHAGDIAKVGTKIVLPPTIYGSPRFYAESFQNATAIVRSFGKPDLFITFTCNPKWVEITSALYEGEHACDRPDLTARVFKMKFDALMDDLIKGQVFGEVRAYTCTIEFQKRGLPHVHILLILSNDCMPNSPEKIDQIVCAEIPNKDKNPVLHSIVTSNNTHGPCGAVNPSSPCMEGGLPPHRLLLRKHCIIMLIRNLDPQNGHCNGTRYIVEKLHSHIIDATVAVDPHKGKRIFIPRIPMVPSDNIYPFSMRRKQFPVKPAFAVTSNKAQGQTLKAVGVYLQEPFFSHGQLYVALSRVGNKDNIKIYAPKDRDFNKLR</sequence>
<evidence type="ECO:0000313" key="3">
    <source>
        <dbReference type="EMBL" id="GFR79208.1"/>
    </source>
</evidence>
<evidence type="ECO:0000313" key="4">
    <source>
        <dbReference type="Proteomes" id="UP000762676"/>
    </source>
</evidence>
<dbReference type="Pfam" id="PF21530">
    <property type="entry name" value="Pif1_2B_dom"/>
    <property type="match status" value="1"/>
</dbReference>
<feature type="domain" description="DNA helicase Pif1-like 2B" evidence="2">
    <location>
        <begin position="221"/>
        <end position="258"/>
    </location>
</feature>
<keyword evidence="3" id="KW-0547">Nucleotide-binding</keyword>
<gene>
    <name evidence="3" type="ORF">ElyMa_000550900</name>
</gene>
<accession>A0AAV4G0E7</accession>
<dbReference type="SUPFAM" id="SSF52540">
    <property type="entry name" value="P-loop containing nucleoside triphosphate hydrolases"/>
    <property type="match status" value="1"/>
</dbReference>
<dbReference type="Proteomes" id="UP000762676">
    <property type="component" value="Unassembled WGS sequence"/>
</dbReference>
<dbReference type="CDD" id="cd18809">
    <property type="entry name" value="SF1_C_RecD"/>
    <property type="match status" value="1"/>
</dbReference>
<keyword evidence="3" id="KW-0067">ATP-binding</keyword>
<evidence type="ECO:0000259" key="2">
    <source>
        <dbReference type="Pfam" id="PF21530"/>
    </source>
</evidence>
<name>A0AAV4G0E7_9GAST</name>
<protein>
    <submittedName>
        <fullName evidence="3">ATP-dependent DNA helicase pif1</fullName>
    </submittedName>
</protein>
<dbReference type="PANTHER" id="PTHR10492:SF57">
    <property type="entry name" value="ATP-DEPENDENT DNA HELICASE"/>
    <property type="match status" value="1"/>
</dbReference>
<reference evidence="3 4" key="1">
    <citation type="journal article" date="2021" name="Elife">
        <title>Chloroplast acquisition without the gene transfer in kleptoplastic sea slugs, Plakobranchus ocellatus.</title>
        <authorList>
            <person name="Maeda T."/>
            <person name="Takahashi S."/>
            <person name="Yoshida T."/>
            <person name="Shimamura S."/>
            <person name="Takaki Y."/>
            <person name="Nagai Y."/>
            <person name="Toyoda A."/>
            <person name="Suzuki Y."/>
            <person name="Arimoto A."/>
            <person name="Ishii H."/>
            <person name="Satoh N."/>
            <person name="Nishiyama T."/>
            <person name="Hasebe M."/>
            <person name="Maruyama T."/>
            <person name="Minagawa J."/>
            <person name="Obokata J."/>
            <person name="Shigenobu S."/>
        </authorList>
    </citation>
    <scope>NUCLEOTIDE SEQUENCE [LARGE SCALE GENOMIC DNA]</scope>
</reference>
<dbReference type="PANTHER" id="PTHR10492">
    <property type="match status" value="1"/>
</dbReference>
<evidence type="ECO:0000259" key="1">
    <source>
        <dbReference type="Pfam" id="PF14214"/>
    </source>
</evidence>
<proteinExistence type="predicted"/>
<dbReference type="Pfam" id="PF14214">
    <property type="entry name" value="Helitron_like_N"/>
    <property type="match status" value="1"/>
</dbReference>
<dbReference type="InterPro" id="IPR025476">
    <property type="entry name" value="Helitron_helicase-like"/>
</dbReference>
<dbReference type="InterPro" id="IPR049163">
    <property type="entry name" value="Pif1-like_2B_dom"/>
</dbReference>
<comment type="caution">
    <text evidence="3">The sequence shown here is derived from an EMBL/GenBank/DDBJ whole genome shotgun (WGS) entry which is preliminary data.</text>
</comment>
<feature type="domain" description="Helitron helicase-like" evidence="1">
    <location>
        <begin position="2"/>
        <end position="164"/>
    </location>
</feature>